<reference evidence="1 2" key="1">
    <citation type="submission" date="2024-10" db="EMBL/GenBank/DDBJ databases">
        <title>The Natural Products Discovery Center: Release of the First 8490 Sequenced Strains for Exploring Actinobacteria Biosynthetic Diversity.</title>
        <authorList>
            <person name="Kalkreuter E."/>
            <person name="Kautsar S.A."/>
            <person name="Yang D."/>
            <person name="Bader C.D."/>
            <person name="Teijaro C.N."/>
            <person name="Fluegel L."/>
            <person name="Davis C.M."/>
            <person name="Simpson J.R."/>
            <person name="Lauterbach L."/>
            <person name="Steele A.D."/>
            <person name="Gui C."/>
            <person name="Meng S."/>
            <person name="Li G."/>
            <person name="Viehrig K."/>
            <person name="Ye F."/>
            <person name="Su P."/>
            <person name="Kiefer A.F."/>
            <person name="Nichols A."/>
            <person name="Cepeda A.J."/>
            <person name="Yan W."/>
            <person name="Fan B."/>
            <person name="Jiang Y."/>
            <person name="Adhikari A."/>
            <person name="Zheng C.-J."/>
            <person name="Schuster L."/>
            <person name="Cowan T.M."/>
            <person name="Smanski M.J."/>
            <person name="Chevrette M.G."/>
            <person name="De Carvalho L.P.S."/>
            <person name="Shen B."/>
        </authorList>
    </citation>
    <scope>NUCLEOTIDE SEQUENCE [LARGE SCALE GENOMIC DNA]</scope>
    <source>
        <strain evidence="1 2">NPDC003040</strain>
    </source>
</reference>
<dbReference type="RefSeq" id="WP_387717444.1">
    <property type="nucleotide sequence ID" value="NZ_JBIAPI010000002.1"/>
</dbReference>
<gene>
    <name evidence="1" type="ORF">ACFYV7_15030</name>
</gene>
<dbReference type="SUPFAM" id="SSF52266">
    <property type="entry name" value="SGNH hydrolase"/>
    <property type="match status" value="1"/>
</dbReference>
<dbReference type="Proteomes" id="UP001601948">
    <property type="component" value="Unassembled WGS sequence"/>
</dbReference>
<sequence length="83" mass="9331">MWFQTVLQRWGNSTAQETLRRNFNAWLYELPHSQARGVIDAERVFRTSNAAVYTIDPTLTCDSIHPSFQGLEPLAACAGAFVS</sequence>
<evidence type="ECO:0000313" key="1">
    <source>
        <dbReference type="EMBL" id="MFF3224104.1"/>
    </source>
</evidence>
<name>A0ABW6QT48_9NOCA</name>
<protein>
    <submittedName>
        <fullName evidence="1">Uncharacterized protein</fullName>
    </submittedName>
</protein>
<comment type="caution">
    <text evidence="1">The sequence shown here is derived from an EMBL/GenBank/DDBJ whole genome shotgun (WGS) entry which is preliminary data.</text>
</comment>
<keyword evidence="2" id="KW-1185">Reference proteome</keyword>
<accession>A0ABW6QT48</accession>
<dbReference type="EMBL" id="JBIAPI010000002">
    <property type="protein sequence ID" value="MFF3224104.1"/>
    <property type="molecule type" value="Genomic_DNA"/>
</dbReference>
<organism evidence="1 2">
    <name type="scientific">Nocardia suismassiliense</name>
    <dbReference type="NCBI Taxonomy" id="2077092"/>
    <lineage>
        <taxon>Bacteria</taxon>
        <taxon>Bacillati</taxon>
        <taxon>Actinomycetota</taxon>
        <taxon>Actinomycetes</taxon>
        <taxon>Mycobacteriales</taxon>
        <taxon>Nocardiaceae</taxon>
        <taxon>Nocardia</taxon>
    </lineage>
</organism>
<proteinExistence type="predicted"/>
<evidence type="ECO:0000313" key="2">
    <source>
        <dbReference type="Proteomes" id="UP001601948"/>
    </source>
</evidence>